<sequence length="110" mass="13267">MKQNDFRKPVVYILDQELRRRDLKNKIKFEGGEEYKGELPEYPVRLVRDINKKVIKCIYAENTELEWSEELIRNTEGKVYKIKTIYPNKSEKAIELFKNPDNRVELIDYV</sequence>
<evidence type="ECO:0000313" key="1">
    <source>
        <dbReference type="EMBL" id="RXI50700.1"/>
    </source>
</evidence>
<dbReference type="Proteomes" id="UP000290921">
    <property type="component" value="Unassembled WGS sequence"/>
</dbReference>
<dbReference type="AlphaFoldDB" id="A0A4Q0VFW2"/>
<proteinExistence type="predicted"/>
<reference evidence="1 2" key="1">
    <citation type="submission" date="2018-06" db="EMBL/GenBank/DDBJ databases">
        <title>Genome conservation of Clostridium tetani.</title>
        <authorList>
            <person name="Bruggemann H."/>
            <person name="Popoff M.R."/>
        </authorList>
    </citation>
    <scope>NUCLEOTIDE SEQUENCE [LARGE SCALE GENOMIC DNA]</scope>
    <source>
        <strain evidence="1 2">2017.061</strain>
    </source>
</reference>
<organism evidence="1 2">
    <name type="scientific">Clostridium tetani</name>
    <dbReference type="NCBI Taxonomy" id="1513"/>
    <lineage>
        <taxon>Bacteria</taxon>
        <taxon>Bacillati</taxon>
        <taxon>Bacillota</taxon>
        <taxon>Clostridia</taxon>
        <taxon>Eubacteriales</taxon>
        <taxon>Clostridiaceae</taxon>
        <taxon>Clostridium</taxon>
    </lineage>
</organism>
<comment type="caution">
    <text evidence="1">The sequence shown here is derived from an EMBL/GenBank/DDBJ whole genome shotgun (WGS) entry which is preliminary data.</text>
</comment>
<dbReference type="EMBL" id="QMAP01000001">
    <property type="protein sequence ID" value="RXI50700.1"/>
    <property type="molecule type" value="Genomic_DNA"/>
</dbReference>
<accession>A0A4Q0VFW2</accession>
<gene>
    <name evidence="1" type="ORF">DP130_01670</name>
</gene>
<protein>
    <submittedName>
        <fullName evidence="1">Uncharacterized protein</fullName>
    </submittedName>
</protein>
<evidence type="ECO:0000313" key="2">
    <source>
        <dbReference type="Proteomes" id="UP000290921"/>
    </source>
</evidence>
<name>A0A4Q0VFW2_CLOTA</name>
<dbReference type="RefSeq" id="WP_115604788.1">
    <property type="nucleotide sequence ID" value="NZ_AP026804.1"/>
</dbReference>